<dbReference type="AlphaFoldDB" id="A0A550CZH7"/>
<evidence type="ECO:0000256" key="1">
    <source>
        <dbReference type="SAM" id="SignalP"/>
    </source>
</evidence>
<evidence type="ECO:0008006" key="4">
    <source>
        <dbReference type="Google" id="ProtNLM"/>
    </source>
</evidence>
<dbReference type="EMBL" id="VDMD01000001">
    <property type="protein sequence ID" value="TRM70176.1"/>
    <property type="molecule type" value="Genomic_DNA"/>
</dbReference>
<dbReference type="PANTHER" id="PTHR11799:SF12">
    <property type="entry name" value="PARAOXONASE-RELATED"/>
    <property type="match status" value="1"/>
</dbReference>
<name>A0A550CZH7_9AGAR</name>
<sequence>MAILTPFLIALVALCGAFYKLNVEPMLELGGIWRTVIPRGTETCHLVSELQACEKIMLHQPTGHVYAACSSIAGRHAWLPALNYYNASARSRADYVAVYDPSSDSFIKLAVLGLDDPRGLSLHGMDVVPSEEDPSTLFVYLVNHRPPVDPKQTTEEDPSVEIFTTVEGSGEMRHVRTVADPAILHSPNDVAGTPDGTRFWFTNDMKDVDGWKAKLYMFLNRAVTSVGFCHVEHGCMIALDKVPGANGIVRTSEQTLLIGSATRPEVRVLARQANNTLLVTDVITHDLPLDNLTVDKDGVVWAAGFPKGAELIQKHIPDPLNNPSASTAVRITCNGGKCTVDKPFESDGSNNIASGTTTVVHDTERNKLFLSGVMAPGLTVCDFVAPNA</sequence>
<proteinExistence type="predicted"/>
<dbReference type="Gene3D" id="2.120.10.30">
    <property type="entry name" value="TolB, C-terminal domain"/>
    <property type="match status" value="1"/>
</dbReference>
<organism evidence="2 3">
    <name type="scientific">Schizophyllum amplum</name>
    <dbReference type="NCBI Taxonomy" id="97359"/>
    <lineage>
        <taxon>Eukaryota</taxon>
        <taxon>Fungi</taxon>
        <taxon>Dikarya</taxon>
        <taxon>Basidiomycota</taxon>
        <taxon>Agaricomycotina</taxon>
        <taxon>Agaricomycetes</taxon>
        <taxon>Agaricomycetidae</taxon>
        <taxon>Agaricales</taxon>
        <taxon>Schizophyllaceae</taxon>
        <taxon>Schizophyllum</taxon>
    </lineage>
</organism>
<dbReference type="PANTHER" id="PTHR11799">
    <property type="entry name" value="PARAOXONASE"/>
    <property type="match status" value="1"/>
</dbReference>
<dbReference type="STRING" id="97359.A0A550CZH7"/>
<reference evidence="2 3" key="1">
    <citation type="journal article" date="2019" name="New Phytol.">
        <title>Comparative genomics reveals unique wood-decay strategies and fruiting body development in the Schizophyllaceae.</title>
        <authorList>
            <person name="Almasi E."/>
            <person name="Sahu N."/>
            <person name="Krizsan K."/>
            <person name="Balint B."/>
            <person name="Kovacs G.M."/>
            <person name="Kiss B."/>
            <person name="Cseklye J."/>
            <person name="Drula E."/>
            <person name="Henrissat B."/>
            <person name="Nagy I."/>
            <person name="Chovatia M."/>
            <person name="Adam C."/>
            <person name="LaButti K."/>
            <person name="Lipzen A."/>
            <person name="Riley R."/>
            <person name="Grigoriev I.V."/>
            <person name="Nagy L.G."/>
        </authorList>
    </citation>
    <scope>NUCLEOTIDE SEQUENCE [LARGE SCALE GENOMIC DNA]</scope>
    <source>
        <strain evidence="2 3">NL-1724</strain>
    </source>
</reference>
<keyword evidence="1" id="KW-0732">Signal</keyword>
<dbReference type="OrthoDB" id="5307922at2759"/>
<dbReference type="InterPro" id="IPR051288">
    <property type="entry name" value="Serum_paraoxonase/arylesterase"/>
</dbReference>
<comment type="caution">
    <text evidence="2">The sequence shown here is derived from an EMBL/GenBank/DDBJ whole genome shotgun (WGS) entry which is preliminary data.</text>
</comment>
<evidence type="ECO:0000313" key="3">
    <source>
        <dbReference type="Proteomes" id="UP000320762"/>
    </source>
</evidence>
<keyword evidence="3" id="KW-1185">Reference proteome</keyword>
<gene>
    <name evidence="2" type="ORF">BD626DRAFT_563851</name>
</gene>
<dbReference type="Proteomes" id="UP000320762">
    <property type="component" value="Unassembled WGS sequence"/>
</dbReference>
<protein>
    <recommendedName>
        <fullName evidence="4">SMP-30/Gluconolactonase/LRE-like region domain-containing protein</fullName>
    </recommendedName>
</protein>
<dbReference type="InterPro" id="IPR011042">
    <property type="entry name" value="6-blade_b-propeller_TolB-like"/>
</dbReference>
<evidence type="ECO:0000313" key="2">
    <source>
        <dbReference type="EMBL" id="TRM70176.1"/>
    </source>
</evidence>
<accession>A0A550CZH7</accession>
<feature type="chain" id="PRO_5021907917" description="SMP-30/Gluconolactonase/LRE-like region domain-containing protein" evidence="1">
    <location>
        <begin position="18"/>
        <end position="388"/>
    </location>
</feature>
<dbReference type="SUPFAM" id="SSF63829">
    <property type="entry name" value="Calcium-dependent phosphotriesterase"/>
    <property type="match status" value="1"/>
</dbReference>
<feature type="signal peptide" evidence="1">
    <location>
        <begin position="1"/>
        <end position="17"/>
    </location>
</feature>